<proteinExistence type="predicted"/>
<evidence type="ECO:0000313" key="2">
    <source>
        <dbReference type="Proteomes" id="UP000887574"/>
    </source>
</evidence>
<evidence type="ECO:0000313" key="3">
    <source>
        <dbReference type="WBParaSite" id="jg2398"/>
    </source>
</evidence>
<dbReference type="Proteomes" id="UP000887574">
    <property type="component" value="Unplaced"/>
</dbReference>
<dbReference type="AlphaFoldDB" id="A0A915DV22"/>
<feature type="transmembrane region" description="Helical" evidence="1">
    <location>
        <begin position="103"/>
        <end position="119"/>
    </location>
</feature>
<protein>
    <submittedName>
        <fullName evidence="3">Uncharacterized protein</fullName>
    </submittedName>
</protein>
<accession>A0A915DV22</accession>
<organism evidence="2 3">
    <name type="scientific">Ditylenchus dipsaci</name>
    <dbReference type="NCBI Taxonomy" id="166011"/>
    <lineage>
        <taxon>Eukaryota</taxon>
        <taxon>Metazoa</taxon>
        <taxon>Ecdysozoa</taxon>
        <taxon>Nematoda</taxon>
        <taxon>Chromadorea</taxon>
        <taxon>Rhabditida</taxon>
        <taxon>Tylenchina</taxon>
        <taxon>Tylenchomorpha</taxon>
        <taxon>Sphaerularioidea</taxon>
        <taxon>Anguinidae</taxon>
        <taxon>Anguininae</taxon>
        <taxon>Ditylenchus</taxon>
    </lineage>
</organism>
<keyword evidence="1" id="KW-0472">Membrane</keyword>
<keyword evidence="1" id="KW-0812">Transmembrane</keyword>
<keyword evidence="1" id="KW-1133">Transmembrane helix</keyword>
<feature type="transmembrane region" description="Helical" evidence="1">
    <location>
        <begin position="153"/>
        <end position="175"/>
    </location>
</feature>
<evidence type="ECO:0000256" key="1">
    <source>
        <dbReference type="SAM" id="Phobius"/>
    </source>
</evidence>
<reference evidence="3" key="1">
    <citation type="submission" date="2022-11" db="UniProtKB">
        <authorList>
            <consortium name="WormBaseParasite"/>
        </authorList>
    </citation>
    <scope>IDENTIFICATION</scope>
</reference>
<dbReference type="WBParaSite" id="jg2398">
    <property type="protein sequence ID" value="jg2398"/>
    <property type="gene ID" value="jg2398"/>
</dbReference>
<keyword evidence="2" id="KW-1185">Reference proteome</keyword>
<sequence length="209" mass="23719">MTTIQDCAGSVAAERRERRRQKILANANDRLSAILSGPDGNENRLAPTMEDMDTHTSTEEVCPFAKESTSSLDTSARSKLIADELEINYVEPVYFESINRNRFFIALFLGLVFHIVVHFAWTDRVALTFATILFAYEMLALPQKSLKYPKHGYLVNFLLVGGLNERLVVYVGIFIDLLWDFLVDLTIVAFSYLSVQLLVNAFQKTMQLL</sequence>
<feature type="transmembrane region" description="Helical" evidence="1">
    <location>
        <begin position="181"/>
        <end position="202"/>
    </location>
</feature>
<feature type="transmembrane region" description="Helical" evidence="1">
    <location>
        <begin position="125"/>
        <end position="141"/>
    </location>
</feature>
<name>A0A915DV22_9BILA</name>